<reference evidence="13 14" key="1">
    <citation type="submission" date="2014-05" db="EMBL/GenBank/DDBJ databases">
        <title>Draft genome sequence of a rare smut relative, Tilletiaria anomala UBC 951.</title>
        <authorList>
            <consortium name="DOE Joint Genome Institute"/>
            <person name="Toome M."/>
            <person name="Kuo A."/>
            <person name="Henrissat B."/>
            <person name="Lipzen A."/>
            <person name="Tritt A."/>
            <person name="Yoshinaga Y."/>
            <person name="Zane M."/>
            <person name="Barry K."/>
            <person name="Grigoriev I.V."/>
            <person name="Spatafora J.W."/>
            <person name="Aimea M.C."/>
        </authorList>
    </citation>
    <scope>NUCLEOTIDE SEQUENCE [LARGE SCALE GENOMIC DNA]</scope>
    <source>
        <strain evidence="13 14">UBC 951</strain>
    </source>
</reference>
<comment type="caution">
    <text evidence="13">The sequence shown here is derived from an EMBL/GenBank/DDBJ whole genome shotgun (WGS) entry which is preliminary data.</text>
</comment>
<dbReference type="PANTHER" id="PTHR31528:SF1">
    <property type="entry name" value="4-AMINO-5-HYDROXYMETHYL-2-METHYLPYRIMIDINE PHOSPHATE SYNTHASE THI11-RELATED"/>
    <property type="match status" value="1"/>
</dbReference>
<evidence type="ECO:0000256" key="4">
    <source>
        <dbReference type="ARBA" id="ARBA00011738"/>
    </source>
</evidence>
<dbReference type="InParanoid" id="A0A066W3P4"/>
<dbReference type="STRING" id="1037660.A0A066W3P4"/>
<comment type="function">
    <text evidence="1 11">Responsible for the formation of the pyrimidine heterocycle in the thiamine biosynthesis pathway. Catalyzes the formation of hydroxymethylpyrimidine phosphate (HMP-P) from histidine and pyridoxal phosphate (PLP). The protein uses PLP and the active site histidine to form HMP-P, generating an inactive enzyme. The enzyme can only undergo a single turnover, which suggests it is a suicide enzyme.</text>
</comment>
<evidence type="ECO:0000313" key="13">
    <source>
        <dbReference type="EMBL" id="KDN47178.1"/>
    </source>
</evidence>
<feature type="domain" description="SsuA/THI5-like" evidence="12">
    <location>
        <begin position="16"/>
        <end position="238"/>
    </location>
</feature>
<organism evidence="13 14">
    <name type="scientific">Tilletiaria anomala (strain ATCC 24038 / CBS 436.72 / UBC 951)</name>
    <dbReference type="NCBI Taxonomy" id="1037660"/>
    <lineage>
        <taxon>Eukaryota</taxon>
        <taxon>Fungi</taxon>
        <taxon>Dikarya</taxon>
        <taxon>Basidiomycota</taxon>
        <taxon>Ustilaginomycotina</taxon>
        <taxon>Exobasidiomycetes</taxon>
        <taxon>Georgefischeriales</taxon>
        <taxon>Tilletiariaceae</taxon>
        <taxon>Tilletiaria</taxon>
    </lineage>
</organism>
<dbReference type="UniPathway" id="UPA00060"/>
<comment type="similarity">
    <text evidence="3 11">Belongs to the NMT1/THI5 family.</text>
</comment>
<sequence length="343" mass="38047">MASDKITFLFNWHAIPYHAPVFLAQSKGFFAEEGIKVALLEPNDPSDVTEIIGSGKADMGLKAMIHTIAAKARGFPVTSIGTLMDEPFTGVIYLEGSGITSDFRSLKGKRIGYVGEFGKIQIDELTRHFGMTPNDYEAVRVGMSATEAIQTGRVHAAIGLENVQMVELEEWCKTQGRPTTDVKMLRIDELAELGCCCFCTILFIGNDEFIQREPAKVRAFMRAVKKASDFLHVNPRQAWEEFKAYKKIMDTPVNAKIFERSFAYMSKDCANVPRDWAKVTKYSKRLGIVAPDFEPNATNSFLSWQPDADVTDPEAKQKEIAAYQRKVAEEGGILSVPVAALAA</sequence>
<dbReference type="Proteomes" id="UP000027361">
    <property type="component" value="Unassembled WGS sequence"/>
</dbReference>
<keyword evidence="7 11" id="KW-0663">Pyridoxal phosphate</keyword>
<evidence type="ECO:0000256" key="9">
    <source>
        <dbReference type="ARBA" id="ARBA00023004"/>
    </source>
</evidence>
<name>A0A066W3P4_TILAU</name>
<comment type="pathway">
    <text evidence="2 11">Cofactor biosynthesis; thiamine diphosphate biosynthesis.</text>
</comment>
<evidence type="ECO:0000256" key="8">
    <source>
        <dbReference type="ARBA" id="ARBA00022977"/>
    </source>
</evidence>
<evidence type="ECO:0000256" key="5">
    <source>
        <dbReference type="ARBA" id="ARBA00022679"/>
    </source>
</evidence>
<evidence type="ECO:0000256" key="2">
    <source>
        <dbReference type="ARBA" id="ARBA00004948"/>
    </source>
</evidence>
<evidence type="ECO:0000256" key="1">
    <source>
        <dbReference type="ARBA" id="ARBA00003469"/>
    </source>
</evidence>
<accession>A0A066W3P4</accession>
<comment type="cofactor">
    <cofactor evidence="11">
        <name>Fe cation</name>
        <dbReference type="ChEBI" id="CHEBI:24875"/>
    </cofactor>
</comment>
<protein>
    <recommendedName>
        <fullName evidence="11">4-amino-5-hydroxymethyl-2-methylpyrimidine phosphate synthase</fullName>
        <shortName evidence="11">HMP-P synthase</shortName>
        <shortName evidence="11">Hydroxymethylpyrimidine phosphate synthase</shortName>
    </recommendedName>
</protein>
<dbReference type="InterPro" id="IPR015168">
    <property type="entry name" value="SsuA/THI5"/>
</dbReference>
<proteinExistence type="inferred from homology"/>
<dbReference type="RefSeq" id="XP_013243799.1">
    <property type="nucleotide sequence ID" value="XM_013388345.1"/>
</dbReference>
<dbReference type="GO" id="GO:0046872">
    <property type="term" value="F:metal ion binding"/>
    <property type="evidence" value="ECO:0007669"/>
    <property type="project" value="UniProtKB-KW"/>
</dbReference>
<evidence type="ECO:0000256" key="3">
    <source>
        <dbReference type="ARBA" id="ARBA00009406"/>
    </source>
</evidence>
<keyword evidence="14" id="KW-1185">Reference proteome</keyword>
<comment type="subunit">
    <text evidence="4 11">Homodimer.</text>
</comment>
<keyword evidence="6" id="KW-0479">Metal-binding</keyword>
<dbReference type="GO" id="GO:0016740">
    <property type="term" value="F:transferase activity"/>
    <property type="evidence" value="ECO:0007669"/>
    <property type="project" value="UniProtKB-KW"/>
</dbReference>
<dbReference type="FunCoup" id="A0A066W3P4">
    <property type="interactions" value="80"/>
</dbReference>
<gene>
    <name evidence="13" type="ORF">K437DRAFT_246180</name>
</gene>
<evidence type="ECO:0000259" key="12">
    <source>
        <dbReference type="Pfam" id="PF09084"/>
    </source>
</evidence>
<dbReference type="GO" id="GO:0009228">
    <property type="term" value="P:thiamine biosynthetic process"/>
    <property type="evidence" value="ECO:0007669"/>
    <property type="project" value="UniProtKB-UniRule"/>
</dbReference>
<dbReference type="SUPFAM" id="SSF53850">
    <property type="entry name" value="Periplasmic binding protein-like II"/>
    <property type="match status" value="1"/>
</dbReference>
<dbReference type="Pfam" id="PF09084">
    <property type="entry name" value="NMT1"/>
    <property type="match status" value="1"/>
</dbReference>
<dbReference type="EMBL" id="JMSN01000031">
    <property type="protein sequence ID" value="KDN47178.1"/>
    <property type="molecule type" value="Genomic_DNA"/>
</dbReference>
<dbReference type="Gene3D" id="3.40.190.10">
    <property type="entry name" value="Periplasmic binding protein-like II"/>
    <property type="match status" value="2"/>
</dbReference>
<dbReference type="AlphaFoldDB" id="A0A066W3P4"/>
<keyword evidence="5" id="KW-0808">Transferase</keyword>
<dbReference type="GeneID" id="25263201"/>
<evidence type="ECO:0000256" key="7">
    <source>
        <dbReference type="ARBA" id="ARBA00022898"/>
    </source>
</evidence>
<comment type="catalytic activity">
    <reaction evidence="10">
        <text>N(6)-(pyridoxal phosphate)-L-lysyl-[4-amino-5-hydroxymethyl-2-methylpyrimidine phosphate synthase] + L-histidyl-[4-amino-5-hydroxymethyl-2-methylpyrimidine phosphate synthase] + 2 Fe(3+) + 4 H2O = L-lysyl-[4-amino-5-hydroxymethyl-2-methylpyrimidine phosphate synthase] + (2S)-2-amino-5-hydroxy-4-oxopentanoyl-[4-amino-5-hydroxymethyl-2-methylpyrimidine phosphate synthase] + 4-amino-2-methyl-5-(phosphooxymethyl)pyrimidine + 3-oxopropanoate + 2 Fe(2+) + 2 H(+)</text>
        <dbReference type="Rhea" id="RHEA:65756"/>
        <dbReference type="Rhea" id="RHEA-COMP:16892"/>
        <dbReference type="Rhea" id="RHEA-COMP:16893"/>
        <dbReference type="Rhea" id="RHEA-COMP:16894"/>
        <dbReference type="Rhea" id="RHEA-COMP:16895"/>
        <dbReference type="ChEBI" id="CHEBI:15377"/>
        <dbReference type="ChEBI" id="CHEBI:15378"/>
        <dbReference type="ChEBI" id="CHEBI:29033"/>
        <dbReference type="ChEBI" id="CHEBI:29034"/>
        <dbReference type="ChEBI" id="CHEBI:29969"/>
        <dbReference type="ChEBI" id="CHEBI:29979"/>
        <dbReference type="ChEBI" id="CHEBI:33190"/>
        <dbReference type="ChEBI" id="CHEBI:58354"/>
        <dbReference type="ChEBI" id="CHEBI:143915"/>
        <dbReference type="ChEBI" id="CHEBI:157692"/>
    </reaction>
    <physiologicalReaction direction="left-to-right" evidence="10">
        <dbReference type="Rhea" id="RHEA:65757"/>
    </physiologicalReaction>
</comment>
<dbReference type="OMA" id="TKHYGMT"/>
<dbReference type="OrthoDB" id="434407at2759"/>
<keyword evidence="9 11" id="KW-0408">Iron</keyword>
<dbReference type="InterPro" id="IPR027939">
    <property type="entry name" value="NMT1/THI5"/>
</dbReference>
<dbReference type="HOGENOM" id="CLU_028871_6_3_1"/>
<dbReference type="CDD" id="cd13650">
    <property type="entry name" value="PBP2_THI5"/>
    <property type="match status" value="1"/>
</dbReference>
<evidence type="ECO:0000256" key="11">
    <source>
        <dbReference type="RuleBase" id="RU367015"/>
    </source>
</evidence>
<dbReference type="GO" id="GO:0009229">
    <property type="term" value="P:thiamine diphosphate biosynthetic process"/>
    <property type="evidence" value="ECO:0007669"/>
    <property type="project" value="UniProtKB-UniRule"/>
</dbReference>
<evidence type="ECO:0000256" key="6">
    <source>
        <dbReference type="ARBA" id="ARBA00022723"/>
    </source>
</evidence>
<evidence type="ECO:0000256" key="10">
    <source>
        <dbReference type="ARBA" id="ARBA00048179"/>
    </source>
</evidence>
<keyword evidence="8 11" id="KW-0784">Thiamine biosynthesis</keyword>
<dbReference type="PANTHER" id="PTHR31528">
    <property type="entry name" value="4-AMINO-5-HYDROXYMETHYL-2-METHYLPYRIMIDINE PHOSPHATE SYNTHASE THI11-RELATED"/>
    <property type="match status" value="1"/>
</dbReference>
<evidence type="ECO:0000313" key="14">
    <source>
        <dbReference type="Proteomes" id="UP000027361"/>
    </source>
</evidence>